<reference evidence="2" key="1">
    <citation type="submission" date="2025-08" db="UniProtKB">
        <authorList>
            <consortium name="RefSeq"/>
        </authorList>
    </citation>
    <scope>IDENTIFICATION</scope>
</reference>
<accession>A0AB40ANM0</accession>
<dbReference type="Proteomes" id="UP001515500">
    <property type="component" value="Chromosome 20"/>
</dbReference>
<protein>
    <submittedName>
        <fullName evidence="2">Uncharacterized protein LOC120251850</fullName>
    </submittedName>
</protein>
<keyword evidence="1" id="KW-1185">Reference proteome</keyword>
<gene>
    <name evidence="2" type="primary">LOC120251850</name>
</gene>
<evidence type="ECO:0000313" key="1">
    <source>
        <dbReference type="Proteomes" id="UP001515500"/>
    </source>
</evidence>
<proteinExistence type="predicted"/>
<dbReference type="GeneID" id="120251850"/>
<dbReference type="AlphaFoldDB" id="A0AB40ANM0"/>
<organism evidence="1 2">
    <name type="scientific">Dioscorea cayennensis subsp. rotundata</name>
    <name type="common">White Guinea yam</name>
    <name type="synonym">Dioscorea rotundata</name>
    <dbReference type="NCBI Taxonomy" id="55577"/>
    <lineage>
        <taxon>Eukaryota</taxon>
        <taxon>Viridiplantae</taxon>
        <taxon>Streptophyta</taxon>
        <taxon>Embryophyta</taxon>
        <taxon>Tracheophyta</taxon>
        <taxon>Spermatophyta</taxon>
        <taxon>Magnoliopsida</taxon>
        <taxon>Liliopsida</taxon>
        <taxon>Dioscoreales</taxon>
        <taxon>Dioscoreaceae</taxon>
        <taxon>Dioscorea</taxon>
    </lineage>
</organism>
<dbReference type="RefSeq" id="XP_039116439.1">
    <property type="nucleotide sequence ID" value="XM_039260505.1"/>
</dbReference>
<evidence type="ECO:0000313" key="2">
    <source>
        <dbReference type="RefSeq" id="XP_039116439.1"/>
    </source>
</evidence>
<sequence>MRDLFLQKRYSLIVQLPSFISPNCEARTNKGLQQIGYSLVRTRSGSPERTSSVREAINLFGEKMELATKRAREIHVAKMDIGRLCENKKCAEDDKARAESELYMARGWQ</sequence>
<name>A0AB40ANM0_DIOCR</name>